<reference evidence="1 2" key="1">
    <citation type="submission" date="2013-11" db="EMBL/GenBank/DDBJ databases">
        <title>Opisthorchis viverrini - life in the bile duct.</title>
        <authorList>
            <person name="Young N.D."/>
            <person name="Nagarajan N."/>
            <person name="Lin S.J."/>
            <person name="Korhonen P.K."/>
            <person name="Jex A.R."/>
            <person name="Hall R.S."/>
            <person name="Safavi-Hemami H."/>
            <person name="Kaewkong W."/>
            <person name="Bertrand D."/>
            <person name="Gao S."/>
            <person name="Seet Q."/>
            <person name="Wongkham S."/>
            <person name="Teh B.T."/>
            <person name="Wongkham C."/>
            <person name="Intapan P.M."/>
            <person name="Maleewong W."/>
            <person name="Yang X."/>
            <person name="Hu M."/>
            <person name="Wang Z."/>
            <person name="Hofmann A."/>
            <person name="Sternberg P.W."/>
            <person name="Tan P."/>
            <person name="Wang J."/>
            <person name="Gasser R.B."/>
        </authorList>
    </citation>
    <scope>NUCLEOTIDE SEQUENCE [LARGE SCALE GENOMIC DNA]</scope>
</reference>
<gene>
    <name evidence="1" type="ORF">T265_04391</name>
</gene>
<evidence type="ECO:0000313" key="2">
    <source>
        <dbReference type="Proteomes" id="UP000054324"/>
    </source>
</evidence>
<dbReference type="KEGG" id="ovi:T265_04391"/>
<dbReference type="Proteomes" id="UP000054324">
    <property type="component" value="Unassembled WGS sequence"/>
</dbReference>
<dbReference type="AlphaFoldDB" id="A0A075AGL7"/>
<name>A0A075AGL7_OPIVI</name>
<dbReference type="CTD" id="20318573"/>
<evidence type="ECO:0000313" key="1">
    <source>
        <dbReference type="EMBL" id="KER28849.1"/>
    </source>
</evidence>
<accession>A0A075AGL7</accession>
<sequence>MNFTYTYKLMPHRPLRGAISRVALLAAYSRAGWGPRDPHCAYYTTRYGCQLMSMAFLLSVSIQIS</sequence>
<dbReference type="RefSeq" id="XP_009167394.1">
    <property type="nucleotide sequence ID" value="XM_009169130.1"/>
</dbReference>
<dbReference type="EMBL" id="KL596690">
    <property type="protein sequence ID" value="KER28849.1"/>
    <property type="molecule type" value="Genomic_DNA"/>
</dbReference>
<dbReference type="GeneID" id="20318573"/>
<keyword evidence="2" id="KW-1185">Reference proteome</keyword>
<organism evidence="1 2">
    <name type="scientific">Opisthorchis viverrini</name>
    <name type="common">Southeast Asian liver fluke</name>
    <dbReference type="NCBI Taxonomy" id="6198"/>
    <lineage>
        <taxon>Eukaryota</taxon>
        <taxon>Metazoa</taxon>
        <taxon>Spiralia</taxon>
        <taxon>Lophotrochozoa</taxon>
        <taxon>Platyhelminthes</taxon>
        <taxon>Trematoda</taxon>
        <taxon>Digenea</taxon>
        <taxon>Opisthorchiida</taxon>
        <taxon>Opisthorchiata</taxon>
        <taxon>Opisthorchiidae</taxon>
        <taxon>Opisthorchis</taxon>
    </lineage>
</organism>
<proteinExistence type="predicted"/>
<protein>
    <submittedName>
        <fullName evidence="1">Uncharacterized protein</fullName>
    </submittedName>
</protein>